<dbReference type="Pfam" id="PF13419">
    <property type="entry name" value="HAD_2"/>
    <property type="match status" value="1"/>
</dbReference>
<dbReference type="InterPro" id="IPR051540">
    <property type="entry name" value="S-2-haloacid_dehalogenase"/>
</dbReference>
<evidence type="ECO:0000313" key="2">
    <source>
        <dbReference type="EMBL" id="PSL47339.1"/>
    </source>
</evidence>
<organism evidence="2 3">
    <name type="scientific">Chitinophaga niastensis</name>
    <dbReference type="NCBI Taxonomy" id="536980"/>
    <lineage>
        <taxon>Bacteria</taxon>
        <taxon>Pseudomonadati</taxon>
        <taxon>Bacteroidota</taxon>
        <taxon>Chitinophagia</taxon>
        <taxon>Chitinophagales</taxon>
        <taxon>Chitinophagaceae</taxon>
        <taxon>Chitinophaga</taxon>
    </lineage>
</organism>
<comment type="caution">
    <text evidence="2">The sequence shown here is derived from an EMBL/GenBank/DDBJ whole genome shotgun (WGS) entry which is preliminary data.</text>
</comment>
<dbReference type="InterPro" id="IPR041492">
    <property type="entry name" value="HAD_2"/>
</dbReference>
<dbReference type="OrthoDB" id="3669651at2"/>
<dbReference type="GO" id="GO:0016787">
    <property type="term" value="F:hydrolase activity"/>
    <property type="evidence" value="ECO:0007669"/>
    <property type="project" value="UniProtKB-KW"/>
</dbReference>
<dbReference type="PANTHER" id="PTHR43316">
    <property type="entry name" value="HYDROLASE, HALOACID DELAHOGENASE-RELATED"/>
    <property type="match status" value="1"/>
</dbReference>
<keyword evidence="3" id="KW-1185">Reference proteome</keyword>
<dbReference type="InterPro" id="IPR006439">
    <property type="entry name" value="HAD-SF_hydro_IA"/>
</dbReference>
<gene>
    <name evidence="2" type="ORF">CLV51_102185</name>
</gene>
<evidence type="ECO:0000256" key="1">
    <source>
        <dbReference type="ARBA" id="ARBA00022801"/>
    </source>
</evidence>
<dbReference type="Proteomes" id="UP000240971">
    <property type="component" value="Unassembled WGS sequence"/>
</dbReference>
<dbReference type="SUPFAM" id="SSF56784">
    <property type="entry name" value="HAD-like"/>
    <property type="match status" value="1"/>
</dbReference>
<dbReference type="NCBIfam" id="TIGR01549">
    <property type="entry name" value="HAD-SF-IA-v1"/>
    <property type="match status" value="1"/>
</dbReference>
<dbReference type="InterPro" id="IPR023214">
    <property type="entry name" value="HAD_sf"/>
</dbReference>
<keyword evidence="1 2" id="KW-0378">Hydrolase</keyword>
<sequence length="232" mass="26682">MNTYKHYSFDLWLTLIKSNPSFKQERTKFFFDHFNQHHKSIEAIALIFRQVDVMCNAINEKTGNNIDAEEMYLMVISAINDDHHSFRDIDLEKLYQDMEALVFKHLPVIYDAGTVDVLSKIKQSSGSTISLLSNTAFIKGRTLRVVLEKLGLNRFFDFQLYSDETGMSKPNERLFRLMLDNITASRNDEKINLTEIIHIGDNIKADIEGAKMIGINTLLINSNNQSILSLLN</sequence>
<name>A0A2P8HMA0_CHINA</name>
<dbReference type="PANTHER" id="PTHR43316:SF3">
    <property type="entry name" value="HALOACID DEHALOGENASE, TYPE II (AFU_ORTHOLOGUE AFUA_2G07750)-RELATED"/>
    <property type="match status" value="1"/>
</dbReference>
<dbReference type="InterPro" id="IPR036412">
    <property type="entry name" value="HAD-like_sf"/>
</dbReference>
<dbReference type="SFLD" id="SFLDS00003">
    <property type="entry name" value="Haloacid_Dehalogenase"/>
    <property type="match status" value="1"/>
</dbReference>
<accession>A0A2P8HMA0</accession>
<evidence type="ECO:0000313" key="3">
    <source>
        <dbReference type="Proteomes" id="UP000240971"/>
    </source>
</evidence>
<reference evidence="2 3" key="1">
    <citation type="submission" date="2018-03" db="EMBL/GenBank/DDBJ databases">
        <title>Genomic Encyclopedia of Archaeal and Bacterial Type Strains, Phase II (KMG-II): from individual species to whole genera.</title>
        <authorList>
            <person name="Goeker M."/>
        </authorList>
    </citation>
    <scope>NUCLEOTIDE SEQUENCE [LARGE SCALE GENOMIC DNA]</scope>
    <source>
        <strain evidence="2 3">DSM 24859</strain>
    </source>
</reference>
<protein>
    <submittedName>
        <fullName evidence="2">Putative hydrolase of the HAD superfamily</fullName>
    </submittedName>
</protein>
<dbReference type="RefSeq" id="WP_106527801.1">
    <property type="nucleotide sequence ID" value="NZ_PYAW01000002.1"/>
</dbReference>
<dbReference type="AlphaFoldDB" id="A0A2P8HMA0"/>
<dbReference type="SFLD" id="SFLDG01129">
    <property type="entry name" value="C1.5:_HAD__Beta-PGM__Phosphata"/>
    <property type="match status" value="1"/>
</dbReference>
<dbReference type="EMBL" id="PYAW01000002">
    <property type="protein sequence ID" value="PSL47339.1"/>
    <property type="molecule type" value="Genomic_DNA"/>
</dbReference>
<dbReference type="Gene3D" id="3.40.50.1000">
    <property type="entry name" value="HAD superfamily/HAD-like"/>
    <property type="match status" value="1"/>
</dbReference>
<dbReference type="Gene3D" id="1.10.150.400">
    <property type="match status" value="1"/>
</dbReference>
<proteinExistence type="predicted"/>